<dbReference type="Ensembl" id="ENSJJAT00000029743.1">
    <property type="protein sequence ID" value="ENSJJAP00000023170.1"/>
    <property type="gene ID" value="ENSJJAG00000023012.1"/>
</dbReference>
<dbReference type="PANTHER" id="PTHR17530:SF2">
    <property type="entry name" value="PRO-THYROTROPIN-RELEASING HORMONE"/>
    <property type="match status" value="1"/>
</dbReference>
<keyword evidence="5 9" id="KW-0372">Hormone</keyword>
<reference evidence="11" key="1">
    <citation type="submission" date="2025-08" db="UniProtKB">
        <authorList>
            <consortium name="Ensembl"/>
        </authorList>
    </citation>
    <scope>IDENTIFICATION</scope>
</reference>
<feature type="region of interest" description="Disordered" evidence="10">
    <location>
        <begin position="147"/>
        <end position="174"/>
    </location>
</feature>
<dbReference type="GO" id="GO:0014054">
    <property type="term" value="P:positive regulation of gamma-aminobutyric acid secretion"/>
    <property type="evidence" value="ECO:0007669"/>
    <property type="project" value="TreeGrafter"/>
</dbReference>
<comment type="subcellular location">
    <subcellularLocation>
        <location evidence="1">Secreted</location>
    </subcellularLocation>
</comment>
<evidence type="ECO:0000256" key="6">
    <source>
        <dbReference type="ARBA" id="ARBA00022729"/>
    </source>
</evidence>
<protein>
    <recommendedName>
        <fullName evidence="9">Pro-thyrotropin-releasing hormone</fullName>
    </recommendedName>
</protein>
<name>A0A8C5P5B4_JACJA</name>
<evidence type="ECO:0000313" key="12">
    <source>
        <dbReference type="Proteomes" id="UP000694385"/>
    </source>
</evidence>
<dbReference type="AlphaFoldDB" id="A0A8C5P5B4"/>
<feature type="compositionally biased region" description="Acidic residues" evidence="10">
    <location>
        <begin position="147"/>
        <end position="156"/>
    </location>
</feature>
<sequence length="210" mass="23733">MSGPWVLLALTLILTGVPGGCAQPEEGAQEEAVENALSLADRLLQKDLQRVRGDLGEALGDWCGKSTWTGRRVESLIPLPSWIYKRQHPGKREKAEKEGQASLLPDFVQEVKRQHPGRRSPWMKYPAIKRQHPGRSLVDPIFQGSWEEEEEGEDTLMPEKRQHPGKRAPCGPQETCSQVGHLFGLLDDLRGQEKKHWPKQASWVREPLEV</sequence>
<comment type="function">
    <text evidence="9">Functions as a regulator of the biosynthesis of TSH in the anterior pituitary gland and as a neurotransmitter/ neuromodulator in the central and peripheral nervous systems.</text>
</comment>
<evidence type="ECO:0000256" key="1">
    <source>
        <dbReference type="ARBA" id="ARBA00004613"/>
    </source>
</evidence>
<dbReference type="PIRSF" id="PIRSF001795">
    <property type="entry name" value="TRH"/>
    <property type="match status" value="1"/>
</dbReference>
<dbReference type="GeneTree" id="ENSGT00390000016951"/>
<dbReference type="PANTHER" id="PTHR17530">
    <property type="entry name" value="PRO-THYROTROPIN-RELEASING HORMONE"/>
    <property type="match status" value="1"/>
</dbReference>
<feature type="signal peptide" evidence="9">
    <location>
        <begin position="1"/>
        <end position="22"/>
    </location>
</feature>
<evidence type="ECO:0000256" key="7">
    <source>
        <dbReference type="ARBA" id="ARBA00022737"/>
    </source>
</evidence>
<proteinExistence type="inferred from homology"/>
<dbReference type="GO" id="GO:0005576">
    <property type="term" value="C:extracellular region"/>
    <property type="evidence" value="ECO:0007669"/>
    <property type="project" value="UniProtKB-SubCell"/>
</dbReference>
<reference evidence="11" key="2">
    <citation type="submission" date="2025-09" db="UniProtKB">
        <authorList>
            <consortium name="Ensembl"/>
        </authorList>
    </citation>
    <scope>IDENTIFICATION</scope>
</reference>
<keyword evidence="3 9" id="KW-0964">Secreted</keyword>
<keyword evidence="6 9" id="KW-0732">Signal</keyword>
<dbReference type="OMA" id="QESFTCN"/>
<dbReference type="GO" id="GO:0001692">
    <property type="term" value="P:histamine metabolic process"/>
    <property type="evidence" value="ECO:0007669"/>
    <property type="project" value="TreeGrafter"/>
</dbReference>
<dbReference type="GO" id="GO:0008437">
    <property type="term" value="F:thyrotropin-releasing hormone activity"/>
    <property type="evidence" value="ECO:0007669"/>
    <property type="project" value="InterPro"/>
</dbReference>
<dbReference type="Pfam" id="PF05438">
    <property type="entry name" value="TRH"/>
    <property type="match status" value="1"/>
</dbReference>
<keyword evidence="12" id="KW-1185">Reference proteome</keyword>
<dbReference type="GO" id="GO:0042755">
    <property type="term" value="P:eating behavior"/>
    <property type="evidence" value="ECO:0007669"/>
    <property type="project" value="TreeGrafter"/>
</dbReference>
<evidence type="ECO:0000256" key="2">
    <source>
        <dbReference type="ARBA" id="ARBA00010437"/>
    </source>
</evidence>
<keyword evidence="8" id="KW-0027">Amidation</keyword>
<dbReference type="GO" id="GO:0030141">
    <property type="term" value="C:secretory granule"/>
    <property type="evidence" value="ECO:0007669"/>
    <property type="project" value="TreeGrafter"/>
</dbReference>
<dbReference type="Proteomes" id="UP000694385">
    <property type="component" value="Unassembled WGS sequence"/>
</dbReference>
<keyword evidence="4" id="KW-0165">Cleavage on pair of basic residues</keyword>
<comment type="similarity">
    <text evidence="2 9">Belongs to the TRH family.</text>
</comment>
<evidence type="ECO:0000256" key="9">
    <source>
        <dbReference type="PIRNR" id="PIRNR001795"/>
    </source>
</evidence>
<dbReference type="GO" id="GO:0032024">
    <property type="term" value="P:positive regulation of insulin secretion"/>
    <property type="evidence" value="ECO:0007669"/>
    <property type="project" value="TreeGrafter"/>
</dbReference>
<dbReference type="GO" id="GO:0009755">
    <property type="term" value="P:hormone-mediated signaling pathway"/>
    <property type="evidence" value="ECO:0007669"/>
    <property type="project" value="UniProtKB-UniRule"/>
</dbReference>
<evidence type="ECO:0000256" key="4">
    <source>
        <dbReference type="ARBA" id="ARBA00022685"/>
    </source>
</evidence>
<evidence type="ECO:0000256" key="5">
    <source>
        <dbReference type="ARBA" id="ARBA00022702"/>
    </source>
</evidence>
<keyword evidence="7" id="KW-0677">Repeat</keyword>
<organism evidence="11 12">
    <name type="scientific">Jaculus jaculus</name>
    <name type="common">Lesser Egyptian jerboa</name>
    <dbReference type="NCBI Taxonomy" id="51337"/>
    <lineage>
        <taxon>Eukaryota</taxon>
        <taxon>Metazoa</taxon>
        <taxon>Chordata</taxon>
        <taxon>Craniata</taxon>
        <taxon>Vertebrata</taxon>
        <taxon>Euteleostomi</taxon>
        <taxon>Mammalia</taxon>
        <taxon>Eutheria</taxon>
        <taxon>Euarchontoglires</taxon>
        <taxon>Glires</taxon>
        <taxon>Rodentia</taxon>
        <taxon>Myomorpha</taxon>
        <taxon>Dipodoidea</taxon>
        <taxon>Dipodidae</taxon>
        <taxon>Dipodinae</taxon>
        <taxon>Jaculus</taxon>
    </lineage>
</organism>
<evidence type="ECO:0000256" key="8">
    <source>
        <dbReference type="ARBA" id="ARBA00022815"/>
    </source>
</evidence>
<evidence type="ECO:0000256" key="10">
    <source>
        <dbReference type="SAM" id="MobiDB-lite"/>
    </source>
</evidence>
<evidence type="ECO:0000313" key="11">
    <source>
        <dbReference type="Ensembl" id="ENSJJAP00000023170.1"/>
    </source>
</evidence>
<feature type="chain" id="PRO_5034447237" description="Pro-thyrotropin-releasing hormone" evidence="9">
    <location>
        <begin position="23"/>
        <end position="210"/>
    </location>
</feature>
<accession>A0A8C5P5B4</accession>
<gene>
    <name evidence="11" type="primary">Trh</name>
</gene>
<dbReference type="InterPro" id="IPR008857">
    <property type="entry name" value="TRH"/>
</dbReference>
<dbReference type="GO" id="GO:0014050">
    <property type="term" value="P:negative regulation of glutamate secretion"/>
    <property type="evidence" value="ECO:0007669"/>
    <property type="project" value="TreeGrafter"/>
</dbReference>
<evidence type="ECO:0000256" key="3">
    <source>
        <dbReference type="ARBA" id="ARBA00022525"/>
    </source>
</evidence>